<evidence type="ECO:0000256" key="1">
    <source>
        <dbReference type="ARBA" id="ARBA00022801"/>
    </source>
</evidence>
<dbReference type="OrthoDB" id="3429567at2"/>
<sequence>MIVDAVIVVDMQQGVLAGGAEPVAAAATLTDRVVALLGRARLAGAPVIHLQNDGAPGATDEPFTPGWELVLNEPAEPVVRKTEDDGFAGTPLGALLDGHGVRRVAVCGVLSEMCVSATARTALARGLGVVLPHDTHGTYPLDEIPADVVARVAEHALGDEVELVAEAAAVTFAPAG</sequence>
<dbReference type="EMBL" id="SMKI01000093">
    <property type="protein sequence ID" value="TDC75819.1"/>
    <property type="molecule type" value="Genomic_DNA"/>
</dbReference>
<dbReference type="InterPro" id="IPR050272">
    <property type="entry name" value="Isochorismatase-like_hydrls"/>
</dbReference>
<organism evidence="3 4">
    <name type="scientific">Streptomyces hainanensis</name>
    <dbReference type="NCBI Taxonomy" id="402648"/>
    <lineage>
        <taxon>Bacteria</taxon>
        <taxon>Bacillati</taxon>
        <taxon>Actinomycetota</taxon>
        <taxon>Actinomycetes</taxon>
        <taxon>Kitasatosporales</taxon>
        <taxon>Streptomycetaceae</taxon>
        <taxon>Streptomyces</taxon>
    </lineage>
</organism>
<dbReference type="InterPro" id="IPR000868">
    <property type="entry name" value="Isochorismatase-like_dom"/>
</dbReference>
<dbReference type="Proteomes" id="UP000295345">
    <property type="component" value="Unassembled WGS sequence"/>
</dbReference>
<comment type="caution">
    <text evidence="3">The sequence shown here is derived from an EMBL/GenBank/DDBJ whole genome shotgun (WGS) entry which is preliminary data.</text>
</comment>
<keyword evidence="4" id="KW-1185">Reference proteome</keyword>
<dbReference type="InterPro" id="IPR036380">
    <property type="entry name" value="Isochorismatase-like_sf"/>
</dbReference>
<accession>A0A4R4TP01</accession>
<dbReference type="Pfam" id="PF00857">
    <property type="entry name" value="Isochorismatase"/>
    <property type="match status" value="1"/>
</dbReference>
<dbReference type="Gene3D" id="3.40.50.850">
    <property type="entry name" value="Isochorismatase-like"/>
    <property type="match status" value="1"/>
</dbReference>
<feature type="domain" description="Isochorismatase-like" evidence="2">
    <location>
        <begin position="5"/>
        <end position="143"/>
    </location>
</feature>
<dbReference type="RefSeq" id="WP_132817830.1">
    <property type="nucleotide sequence ID" value="NZ_SMKI01000093.1"/>
</dbReference>
<gene>
    <name evidence="3" type="ORF">E1283_11275</name>
</gene>
<evidence type="ECO:0000313" key="4">
    <source>
        <dbReference type="Proteomes" id="UP000295345"/>
    </source>
</evidence>
<proteinExistence type="predicted"/>
<dbReference type="GO" id="GO:0016787">
    <property type="term" value="F:hydrolase activity"/>
    <property type="evidence" value="ECO:0007669"/>
    <property type="project" value="UniProtKB-KW"/>
</dbReference>
<reference evidence="3 4" key="1">
    <citation type="submission" date="2019-03" db="EMBL/GenBank/DDBJ databases">
        <title>Draft genome sequences of novel Actinobacteria.</title>
        <authorList>
            <person name="Sahin N."/>
            <person name="Ay H."/>
            <person name="Saygin H."/>
        </authorList>
    </citation>
    <scope>NUCLEOTIDE SEQUENCE [LARGE SCALE GENOMIC DNA]</scope>
    <source>
        <strain evidence="3 4">DSM 41900</strain>
    </source>
</reference>
<protein>
    <submittedName>
        <fullName evidence="3">Isochorismatase family protein</fullName>
    </submittedName>
</protein>
<dbReference type="PANTHER" id="PTHR43540">
    <property type="entry name" value="PEROXYUREIDOACRYLATE/UREIDOACRYLATE AMIDOHYDROLASE-RELATED"/>
    <property type="match status" value="1"/>
</dbReference>
<dbReference type="AlphaFoldDB" id="A0A4R4TP01"/>
<name>A0A4R4TP01_9ACTN</name>
<evidence type="ECO:0000259" key="2">
    <source>
        <dbReference type="Pfam" id="PF00857"/>
    </source>
</evidence>
<evidence type="ECO:0000313" key="3">
    <source>
        <dbReference type="EMBL" id="TDC75819.1"/>
    </source>
</evidence>
<dbReference type="PANTHER" id="PTHR43540:SF1">
    <property type="entry name" value="ISOCHORISMATASE HYDROLASE"/>
    <property type="match status" value="1"/>
</dbReference>
<dbReference type="SUPFAM" id="SSF52499">
    <property type="entry name" value="Isochorismatase-like hydrolases"/>
    <property type="match status" value="1"/>
</dbReference>
<keyword evidence="1" id="KW-0378">Hydrolase</keyword>